<evidence type="ECO:0000256" key="4">
    <source>
        <dbReference type="PIRSR" id="PIRSR600760-2"/>
    </source>
</evidence>
<evidence type="ECO:0000256" key="1">
    <source>
        <dbReference type="ARBA" id="ARBA00009759"/>
    </source>
</evidence>
<dbReference type="FunFam" id="3.30.540.10:FF:000004">
    <property type="entry name" value="Inositol-1-monophosphatase"/>
    <property type="match status" value="1"/>
</dbReference>
<protein>
    <submittedName>
        <fullName evidence="5">Inositol monophosphatase</fullName>
    </submittedName>
</protein>
<comment type="similarity">
    <text evidence="1">Belongs to the inositol monophosphatase superfamily.</text>
</comment>
<keyword evidence="3 4" id="KW-0460">Magnesium</keyword>
<dbReference type="CDD" id="cd01639">
    <property type="entry name" value="IMPase"/>
    <property type="match status" value="2"/>
</dbReference>
<evidence type="ECO:0000313" key="5">
    <source>
        <dbReference type="EMBL" id="PBC28560.1"/>
    </source>
</evidence>
<dbReference type="PRINTS" id="PR00377">
    <property type="entry name" value="IMPHPHTASES"/>
</dbReference>
<feature type="binding site" evidence="4">
    <location>
        <position position="72"/>
    </location>
    <ligand>
        <name>Mg(2+)</name>
        <dbReference type="ChEBI" id="CHEBI:18420"/>
        <label>1</label>
        <note>catalytic</note>
    </ligand>
</feature>
<dbReference type="AlphaFoldDB" id="A0A2A3EA20"/>
<feature type="binding site" evidence="4">
    <location>
        <position position="96"/>
    </location>
    <ligand>
        <name>Mg(2+)</name>
        <dbReference type="ChEBI" id="CHEBI:18420"/>
        <label>1</label>
        <note>catalytic</note>
    </ligand>
</feature>
<keyword evidence="2 4" id="KW-0479">Metal-binding</keyword>
<sequence length="449" mass="50076">MLSELDIKNYFEFAKELTLKAGEIFKYGFEGQKIIQFKNHELDLVTDYDKKIENLYIQNLKEKFPDHEFMAEETASNFKEKPILTDKPTWIIDPIDGTINFINSFPNACISIALVIDKEIVIGIIYNPINSELYTAIKGQGAYLNDKPIKTSNVTEMKKSLIEVELYSLGFSSKNRDIRWGRFETLIHSVRGIRSMGSAALALAFVAKGALDCLYMDSLQPWDIAAAVLIIREAGGTVIDIKGEESIGKELPELTNDPTWIIDPIDGTTNFVHAFPHTCIVIGLAIKKEMVIGIVYNPILEQLFTARKGRGAFLNNKPIKVSKVQDLSKALVCMESGFIKIDYLREKTIERLRTIIQEVQGIRTLGVAALSLCYIAMGIVDAYYVEGPGISTWDIAAASLIISEAGGIVVDRVTGEKIDIMKPRAIGACNEKIANKMVKLIREADQKVK</sequence>
<evidence type="ECO:0000256" key="3">
    <source>
        <dbReference type="ARBA" id="ARBA00022842"/>
    </source>
</evidence>
<dbReference type="InterPro" id="IPR020583">
    <property type="entry name" value="Inositol_monoP_metal-BS"/>
</dbReference>
<dbReference type="GO" id="GO:0006020">
    <property type="term" value="P:inositol metabolic process"/>
    <property type="evidence" value="ECO:0007669"/>
    <property type="project" value="TreeGrafter"/>
</dbReference>
<dbReference type="GO" id="GO:0046872">
    <property type="term" value="F:metal ion binding"/>
    <property type="evidence" value="ECO:0007669"/>
    <property type="project" value="UniProtKB-KW"/>
</dbReference>
<gene>
    <name evidence="5" type="ORF">APICC_09697</name>
</gene>
<dbReference type="InterPro" id="IPR000760">
    <property type="entry name" value="Inositol_monophosphatase-like"/>
</dbReference>
<evidence type="ECO:0000256" key="2">
    <source>
        <dbReference type="ARBA" id="ARBA00022723"/>
    </source>
</evidence>
<dbReference type="Proteomes" id="UP000242457">
    <property type="component" value="Unassembled WGS sequence"/>
</dbReference>
<feature type="binding site" evidence="4">
    <location>
        <position position="93"/>
    </location>
    <ligand>
        <name>Mg(2+)</name>
        <dbReference type="ChEBI" id="CHEBI:18420"/>
        <label>2</label>
    </ligand>
</feature>
<accession>A0A2A3EA20</accession>
<dbReference type="EMBL" id="KZ288311">
    <property type="protein sequence ID" value="PBC28560.1"/>
    <property type="molecule type" value="Genomic_DNA"/>
</dbReference>
<dbReference type="Gene3D" id="3.40.190.80">
    <property type="match status" value="1"/>
</dbReference>
<dbReference type="InterPro" id="IPR033942">
    <property type="entry name" value="IMPase"/>
</dbReference>
<dbReference type="PANTHER" id="PTHR20854">
    <property type="entry name" value="INOSITOL MONOPHOSPHATASE"/>
    <property type="match status" value="1"/>
</dbReference>
<dbReference type="PROSITE" id="PS00629">
    <property type="entry name" value="IMP_1"/>
    <property type="match status" value="2"/>
</dbReference>
<dbReference type="PROSITE" id="PS00630">
    <property type="entry name" value="IMP_2"/>
    <property type="match status" value="2"/>
</dbReference>
<dbReference type="PANTHER" id="PTHR20854:SF25">
    <property type="entry name" value="INOSITOL-1-MONOPHOSPHATASE"/>
    <property type="match status" value="1"/>
</dbReference>
<name>A0A2A3EA20_APICC</name>
<reference evidence="5 6" key="1">
    <citation type="submission" date="2014-07" db="EMBL/GenBank/DDBJ databases">
        <title>Genomic and transcriptomic analysis on Apis cerana provide comprehensive insights into honey bee biology.</title>
        <authorList>
            <person name="Diao Q."/>
            <person name="Sun L."/>
            <person name="Zheng H."/>
            <person name="Zheng H."/>
            <person name="Xu S."/>
            <person name="Wang S."/>
            <person name="Zeng Z."/>
            <person name="Hu F."/>
            <person name="Su S."/>
            <person name="Wu J."/>
        </authorList>
    </citation>
    <scope>NUCLEOTIDE SEQUENCE [LARGE SCALE GENOMIC DNA]</scope>
    <source>
        <tissue evidence="5">Pupae without intestine</tissue>
    </source>
</reference>
<dbReference type="GO" id="GO:0007165">
    <property type="term" value="P:signal transduction"/>
    <property type="evidence" value="ECO:0007669"/>
    <property type="project" value="TreeGrafter"/>
</dbReference>
<dbReference type="OrthoDB" id="10254945at2759"/>
<dbReference type="SUPFAM" id="SSF56655">
    <property type="entry name" value="Carbohydrate phosphatase"/>
    <property type="match status" value="2"/>
</dbReference>
<dbReference type="STRING" id="94128.A0A2A3EA20"/>
<dbReference type="Pfam" id="PF00459">
    <property type="entry name" value="Inositol_P"/>
    <property type="match status" value="1"/>
</dbReference>
<feature type="binding site" evidence="4">
    <location>
        <position position="223"/>
    </location>
    <ligand>
        <name>Mg(2+)</name>
        <dbReference type="ChEBI" id="CHEBI:18420"/>
        <label>1</label>
        <note>catalytic</note>
    </ligand>
</feature>
<feature type="binding site" evidence="4">
    <location>
        <position position="95"/>
    </location>
    <ligand>
        <name>Mg(2+)</name>
        <dbReference type="ChEBI" id="CHEBI:18420"/>
        <label>1</label>
        <note>catalytic</note>
    </ligand>
</feature>
<dbReference type="Gene3D" id="3.30.540.10">
    <property type="entry name" value="Fructose-1,6-Bisphosphatase, subunit A, domain 1"/>
    <property type="match status" value="2"/>
</dbReference>
<dbReference type="InterPro" id="IPR020550">
    <property type="entry name" value="Inositol_monophosphatase_CS"/>
</dbReference>
<keyword evidence="6" id="KW-1185">Reference proteome</keyword>
<organism evidence="5 6">
    <name type="scientific">Apis cerana cerana</name>
    <name type="common">Oriental honeybee</name>
    <dbReference type="NCBI Taxonomy" id="94128"/>
    <lineage>
        <taxon>Eukaryota</taxon>
        <taxon>Metazoa</taxon>
        <taxon>Ecdysozoa</taxon>
        <taxon>Arthropoda</taxon>
        <taxon>Hexapoda</taxon>
        <taxon>Insecta</taxon>
        <taxon>Pterygota</taxon>
        <taxon>Neoptera</taxon>
        <taxon>Endopterygota</taxon>
        <taxon>Hymenoptera</taxon>
        <taxon>Apocrita</taxon>
        <taxon>Aculeata</taxon>
        <taxon>Apoidea</taxon>
        <taxon>Anthophila</taxon>
        <taxon>Apidae</taxon>
        <taxon>Apis</taxon>
    </lineage>
</organism>
<proteinExistence type="inferred from homology"/>
<dbReference type="GO" id="GO:0008934">
    <property type="term" value="F:inositol monophosphate 1-phosphatase activity"/>
    <property type="evidence" value="ECO:0007669"/>
    <property type="project" value="InterPro"/>
</dbReference>
<comment type="cofactor">
    <cofactor evidence="4">
        <name>Mg(2+)</name>
        <dbReference type="ChEBI" id="CHEBI:18420"/>
    </cofactor>
</comment>
<dbReference type="GO" id="GO:0046854">
    <property type="term" value="P:phosphatidylinositol phosphate biosynthetic process"/>
    <property type="evidence" value="ECO:0007669"/>
    <property type="project" value="InterPro"/>
</dbReference>
<evidence type="ECO:0000313" key="6">
    <source>
        <dbReference type="Proteomes" id="UP000242457"/>
    </source>
</evidence>